<organism evidence="2 3">
    <name type="scientific">Portunus trituberculatus</name>
    <name type="common">Swimming crab</name>
    <name type="synonym">Neptunus trituberculatus</name>
    <dbReference type="NCBI Taxonomy" id="210409"/>
    <lineage>
        <taxon>Eukaryota</taxon>
        <taxon>Metazoa</taxon>
        <taxon>Ecdysozoa</taxon>
        <taxon>Arthropoda</taxon>
        <taxon>Crustacea</taxon>
        <taxon>Multicrustacea</taxon>
        <taxon>Malacostraca</taxon>
        <taxon>Eumalacostraca</taxon>
        <taxon>Eucarida</taxon>
        <taxon>Decapoda</taxon>
        <taxon>Pleocyemata</taxon>
        <taxon>Brachyura</taxon>
        <taxon>Eubrachyura</taxon>
        <taxon>Portunoidea</taxon>
        <taxon>Portunidae</taxon>
        <taxon>Portuninae</taxon>
        <taxon>Portunus</taxon>
    </lineage>
</organism>
<evidence type="ECO:0000256" key="1">
    <source>
        <dbReference type="SAM" id="MobiDB-lite"/>
    </source>
</evidence>
<dbReference type="EMBL" id="VSRR010037634">
    <property type="protein sequence ID" value="MPC73831.1"/>
    <property type="molecule type" value="Genomic_DNA"/>
</dbReference>
<evidence type="ECO:0000313" key="2">
    <source>
        <dbReference type="EMBL" id="MPC73831.1"/>
    </source>
</evidence>
<sequence length="150" mass="16180">MSGVSCDKLAAGGGAPWPWEVVGGWHGSGNIPRQRTEYMASAAAVDAAYSAYTAQGRPEHRFTRRQCSEKSEGHIPIGLYPRKGTVWKADGREDEEEKEEEEEEGTVWSVDDCCARGGMGKDPGLLERDGAGLGSGGQAELVRTVRKRAL</sequence>
<feature type="compositionally biased region" description="Acidic residues" evidence="1">
    <location>
        <begin position="92"/>
        <end position="105"/>
    </location>
</feature>
<gene>
    <name evidence="2" type="ORF">E2C01_068172</name>
</gene>
<accession>A0A5B7HLR7</accession>
<dbReference type="Proteomes" id="UP000324222">
    <property type="component" value="Unassembled WGS sequence"/>
</dbReference>
<proteinExistence type="predicted"/>
<evidence type="ECO:0000313" key="3">
    <source>
        <dbReference type="Proteomes" id="UP000324222"/>
    </source>
</evidence>
<protein>
    <submittedName>
        <fullName evidence="2">Uncharacterized protein</fullName>
    </submittedName>
</protein>
<feature type="region of interest" description="Disordered" evidence="1">
    <location>
        <begin position="87"/>
        <end position="138"/>
    </location>
</feature>
<dbReference type="AlphaFoldDB" id="A0A5B7HLR7"/>
<comment type="caution">
    <text evidence="2">The sequence shown here is derived from an EMBL/GenBank/DDBJ whole genome shotgun (WGS) entry which is preliminary data.</text>
</comment>
<name>A0A5B7HLR7_PORTR</name>
<reference evidence="2 3" key="1">
    <citation type="submission" date="2019-05" db="EMBL/GenBank/DDBJ databases">
        <title>Another draft genome of Portunus trituberculatus and its Hox gene families provides insights of decapod evolution.</title>
        <authorList>
            <person name="Jeong J.-H."/>
            <person name="Song I."/>
            <person name="Kim S."/>
            <person name="Choi T."/>
            <person name="Kim D."/>
            <person name="Ryu S."/>
            <person name="Kim W."/>
        </authorList>
    </citation>
    <scope>NUCLEOTIDE SEQUENCE [LARGE SCALE GENOMIC DNA]</scope>
    <source>
        <tissue evidence="2">Muscle</tissue>
    </source>
</reference>
<keyword evidence="3" id="KW-1185">Reference proteome</keyword>